<keyword evidence="4" id="KW-1185">Reference proteome</keyword>
<dbReference type="Proteomes" id="UP001519295">
    <property type="component" value="Unassembled WGS sequence"/>
</dbReference>
<dbReference type="InterPro" id="IPR034904">
    <property type="entry name" value="FSCA_dom_sf"/>
</dbReference>
<dbReference type="Gene3D" id="3.30.300.130">
    <property type="entry name" value="Fe-S cluster assembly (FSCA)"/>
    <property type="match status" value="1"/>
</dbReference>
<evidence type="ECO:0000259" key="2">
    <source>
        <dbReference type="Pfam" id="PF01106"/>
    </source>
</evidence>
<organism evidence="3 4">
    <name type="scientific">Pseudonocardia parietis</name>
    <dbReference type="NCBI Taxonomy" id="570936"/>
    <lineage>
        <taxon>Bacteria</taxon>
        <taxon>Bacillati</taxon>
        <taxon>Actinomycetota</taxon>
        <taxon>Actinomycetes</taxon>
        <taxon>Pseudonocardiales</taxon>
        <taxon>Pseudonocardiaceae</taxon>
        <taxon>Pseudonocardia</taxon>
    </lineage>
</organism>
<dbReference type="Pfam" id="PF01106">
    <property type="entry name" value="NifU"/>
    <property type="match status" value="1"/>
</dbReference>
<name>A0ABS4W0W3_9PSEU</name>
<comment type="caution">
    <text evidence="3">The sequence shown here is derived from an EMBL/GenBank/DDBJ whole genome shotgun (WGS) entry which is preliminary data.</text>
</comment>
<gene>
    <name evidence="3" type="ORF">JOF36_005434</name>
</gene>
<comment type="function">
    <text evidence="1">May be involved in the formation or repair of [Fe-S] clusters present in iron-sulfur proteins.</text>
</comment>
<dbReference type="EMBL" id="JAGINU010000001">
    <property type="protein sequence ID" value="MBP2369738.1"/>
    <property type="molecule type" value="Genomic_DNA"/>
</dbReference>
<reference evidence="3 4" key="1">
    <citation type="submission" date="2021-03" db="EMBL/GenBank/DDBJ databases">
        <title>Sequencing the genomes of 1000 actinobacteria strains.</title>
        <authorList>
            <person name="Klenk H.-P."/>
        </authorList>
    </citation>
    <scope>NUCLEOTIDE SEQUENCE [LARGE SCALE GENOMIC DNA]</scope>
    <source>
        <strain evidence="3 4">DSM 45256</strain>
    </source>
</reference>
<protein>
    <submittedName>
        <fullName evidence="3">Fe-S cluster biogenesis protein NfuA</fullName>
    </submittedName>
</protein>
<accession>A0ABS4W0W3</accession>
<dbReference type="SUPFAM" id="SSF117916">
    <property type="entry name" value="Fe-S cluster assembly (FSCA) domain-like"/>
    <property type="match status" value="1"/>
</dbReference>
<dbReference type="InterPro" id="IPR001075">
    <property type="entry name" value="NIF_FeS_clus_asmbl_NifU_C"/>
</dbReference>
<proteinExistence type="predicted"/>
<dbReference type="RefSeq" id="WP_210032197.1">
    <property type="nucleotide sequence ID" value="NZ_JAGINU010000001.1"/>
</dbReference>
<evidence type="ECO:0000313" key="3">
    <source>
        <dbReference type="EMBL" id="MBP2369738.1"/>
    </source>
</evidence>
<evidence type="ECO:0000256" key="1">
    <source>
        <dbReference type="ARBA" id="ARBA00049958"/>
    </source>
</evidence>
<sequence length="109" mass="11657">MSGAGAPAEMDVDAAVAELNLALRSHGGAVEHSGFSETGRLRLRMLGMCAGCRYRPMTTAATIRPFIKERLGVDVDVLGARISEEAEERLAKALEGSYRTALPLLIADR</sequence>
<evidence type="ECO:0000313" key="4">
    <source>
        <dbReference type="Proteomes" id="UP001519295"/>
    </source>
</evidence>
<feature type="domain" description="NIF system FeS cluster assembly NifU C-terminal" evidence="2">
    <location>
        <begin position="12"/>
        <end position="77"/>
    </location>
</feature>